<evidence type="ECO:0000256" key="2">
    <source>
        <dbReference type="ARBA" id="ARBA00012282"/>
    </source>
</evidence>
<evidence type="ECO:0000259" key="11">
    <source>
        <dbReference type="PROSITE" id="PS50883"/>
    </source>
</evidence>
<dbReference type="Gene3D" id="3.20.20.450">
    <property type="entry name" value="EAL domain"/>
    <property type="match status" value="1"/>
</dbReference>
<evidence type="ECO:0000256" key="1">
    <source>
        <dbReference type="ARBA" id="ARBA00004651"/>
    </source>
</evidence>
<feature type="transmembrane region" description="Helical" evidence="10">
    <location>
        <begin position="245"/>
        <end position="267"/>
    </location>
</feature>
<evidence type="ECO:0000256" key="4">
    <source>
        <dbReference type="ARBA" id="ARBA00022636"/>
    </source>
</evidence>
<reference evidence="12 13" key="1">
    <citation type="journal article" date="2002" name="Proc. Natl. Acad. Sci. U.S.A.">
        <title>Extensive mosaic structure revealed by the complete genome sequence of uropathogenic Escherichia coli.</title>
        <authorList>
            <person name="Welch R.A."/>
            <person name="Burland V."/>
            <person name="Plunkett G.III."/>
            <person name="Redford P."/>
            <person name="Roesch P."/>
            <person name="Rasko D."/>
            <person name="Buckles E.L."/>
            <person name="Liou S.R."/>
            <person name="Boutin A."/>
            <person name="Hackett J."/>
            <person name="Stroud D."/>
            <person name="Mayhew G.F."/>
            <person name="Rose D.J."/>
            <person name="Zhou S."/>
            <person name="Schwartz D.C."/>
            <person name="Perna N.T."/>
            <person name="Mobley H.L."/>
            <person name="Donnenberg M.S."/>
            <person name="Blattner F.R."/>
        </authorList>
    </citation>
    <scope>NUCLEOTIDE SEQUENCE [LARGE SCALE GENOMIC DNA]</scope>
    <source>
        <strain evidence="13">CFT073 / ATCC 700928 / UPEC</strain>
    </source>
</reference>
<dbReference type="Proteomes" id="UP000001410">
    <property type="component" value="Chromosome"/>
</dbReference>
<accession>A0A0H2V6Y3</accession>
<dbReference type="EC" id="3.1.4.52" evidence="2"/>
<dbReference type="Pfam" id="PF12792">
    <property type="entry name" value="CSS-motif"/>
    <property type="match status" value="1"/>
</dbReference>
<dbReference type="Pfam" id="PF00563">
    <property type="entry name" value="EAL"/>
    <property type="match status" value="1"/>
</dbReference>
<dbReference type="PROSITE" id="PS50883">
    <property type="entry name" value="EAL"/>
    <property type="match status" value="1"/>
</dbReference>
<dbReference type="SMART" id="SM00052">
    <property type="entry name" value="EAL"/>
    <property type="match status" value="1"/>
</dbReference>
<proteinExistence type="predicted"/>
<evidence type="ECO:0000256" key="6">
    <source>
        <dbReference type="ARBA" id="ARBA00022801"/>
    </source>
</evidence>
<evidence type="ECO:0000256" key="10">
    <source>
        <dbReference type="SAM" id="Phobius"/>
    </source>
</evidence>
<evidence type="ECO:0000256" key="8">
    <source>
        <dbReference type="ARBA" id="ARBA00023136"/>
    </source>
</evidence>
<evidence type="ECO:0000256" key="7">
    <source>
        <dbReference type="ARBA" id="ARBA00022989"/>
    </source>
</evidence>
<feature type="domain" description="EAL" evidence="11">
    <location>
        <begin position="270"/>
        <end position="518"/>
    </location>
</feature>
<dbReference type="EMBL" id="AE014075">
    <property type="protein sequence ID" value="AAN79053.1"/>
    <property type="molecule type" value="Genomic_DNA"/>
</dbReference>
<dbReference type="AlphaFoldDB" id="A0A0H2V6Y3"/>
<dbReference type="FunFam" id="3.20.20.450:FF:000009">
    <property type="entry name" value="Cyclic diguanylate phosphodiesterase"/>
    <property type="match status" value="1"/>
</dbReference>
<name>A0A0H2V6Y3_ECOL6</name>
<keyword evidence="4" id="KW-0973">c-di-GMP</keyword>
<keyword evidence="13" id="KW-1185">Reference proteome</keyword>
<evidence type="ECO:0000256" key="5">
    <source>
        <dbReference type="ARBA" id="ARBA00022692"/>
    </source>
</evidence>
<dbReference type="eggNOG" id="COG4943">
    <property type="taxonomic scope" value="Bacteria"/>
</dbReference>
<dbReference type="InterPro" id="IPR035919">
    <property type="entry name" value="EAL_sf"/>
</dbReference>
<organism evidence="12 13">
    <name type="scientific">Escherichia coli O6:H1 (strain CFT073 / ATCC 700928 / UPEC)</name>
    <dbReference type="NCBI Taxonomy" id="199310"/>
    <lineage>
        <taxon>Bacteria</taxon>
        <taxon>Pseudomonadati</taxon>
        <taxon>Pseudomonadota</taxon>
        <taxon>Gammaproteobacteria</taxon>
        <taxon>Enterobacterales</taxon>
        <taxon>Enterobacteriaceae</taxon>
        <taxon>Escherichia</taxon>
    </lineage>
</organism>
<sequence length="518" mass="58980">MLVRTRHLVSLISGVLILSVLLPVGLSIWLAHQQVETSFIEELNTYSSRVAIRANKVATQGKDALQELERWQGAACSEAHLMEMRRVSYSYRYIQEVVYIDNNVPQCSSLEHESPPDTFPEPGKISKDGYRVWLTSHSDLGIIRYMVAMGTAHYVVMIDPASFIDVIPYSSWQIDAAIIGNAHNVVITSSDKIAQGIITRLQKTPGEHIENNGIIYDILPLPEMNISIITWASTKMLQKGWHRQVFIWLPLGLVIGLLAAMFVLRILRRIQSPHHRLQDAIENRDICVHYQPIVSLANGKIVGAEALARWPQTDGSWLSPDSFIPLAQQTGLSEPLTLLIIRSVFEDMGDWLRQHPQQHISINLESTVLTSEKIPQLLREMINHYQVNPRQIALELTEREFADPKTSAPIISRYREAGHEIYLDDFGTGYSSLSYLQDLDVDILKIDKSFVDALEYKNVTPHIIEMAKTLKLKMVAEGIETSKQEEWLRQHGVHYGQGWLYSKALPKEDFLRWAEQHL</sequence>
<keyword evidence="5 10" id="KW-0812">Transmembrane</keyword>
<dbReference type="KEGG" id="ecc:c0575"/>
<dbReference type="PANTHER" id="PTHR33121:SF81">
    <property type="entry name" value="CYCLIC DI-GMP PHOSPHODIESTERASE PDEB-RELATED"/>
    <property type="match status" value="1"/>
</dbReference>
<comment type="subcellular location">
    <subcellularLocation>
        <location evidence="1">Cell membrane</location>
        <topology evidence="1">Multi-pass membrane protein</topology>
    </subcellularLocation>
</comment>
<dbReference type="InterPro" id="IPR001633">
    <property type="entry name" value="EAL_dom"/>
</dbReference>
<dbReference type="GO" id="GO:0005886">
    <property type="term" value="C:plasma membrane"/>
    <property type="evidence" value="ECO:0007669"/>
    <property type="project" value="UniProtKB-SubCell"/>
</dbReference>
<dbReference type="PANTHER" id="PTHR33121">
    <property type="entry name" value="CYCLIC DI-GMP PHOSPHODIESTERASE PDEF"/>
    <property type="match status" value="1"/>
</dbReference>
<keyword evidence="8 10" id="KW-0472">Membrane</keyword>
<dbReference type="InterPro" id="IPR024744">
    <property type="entry name" value="CSS-motif_dom"/>
</dbReference>
<dbReference type="STRING" id="199310.c0575"/>
<keyword evidence="6" id="KW-0378">Hydrolase</keyword>
<keyword evidence="3" id="KW-1003">Cell membrane</keyword>
<dbReference type="GO" id="GO:0071111">
    <property type="term" value="F:cyclic-guanylate-specific phosphodiesterase activity"/>
    <property type="evidence" value="ECO:0007669"/>
    <property type="project" value="UniProtKB-EC"/>
</dbReference>
<comment type="catalytic activity">
    <reaction evidence="9">
        <text>3',3'-c-di-GMP + H2O = 5'-phosphoguanylyl(3'-&gt;5')guanosine + H(+)</text>
        <dbReference type="Rhea" id="RHEA:24902"/>
        <dbReference type="ChEBI" id="CHEBI:15377"/>
        <dbReference type="ChEBI" id="CHEBI:15378"/>
        <dbReference type="ChEBI" id="CHEBI:58754"/>
        <dbReference type="ChEBI" id="CHEBI:58805"/>
        <dbReference type="EC" id="3.1.4.52"/>
    </reaction>
</comment>
<dbReference type="SUPFAM" id="SSF141868">
    <property type="entry name" value="EAL domain-like"/>
    <property type="match status" value="1"/>
</dbReference>
<evidence type="ECO:0000256" key="3">
    <source>
        <dbReference type="ARBA" id="ARBA00022475"/>
    </source>
</evidence>
<keyword evidence="7 10" id="KW-1133">Transmembrane helix</keyword>
<dbReference type="SMR" id="A0A0H2V6Y3"/>
<dbReference type="CDD" id="cd01948">
    <property type="entry name" value="EAL"/>
    <property type="match status" value="1"/>
</dbReference>
<protein>
    <recommendedName>
        <fullName evidence="2">cyclic-guanylate-specific phosphodiesterase</fullName>
        <ecNumber evidence="2">3.1.4.52</ecNumber>
    </recommendedName>
</protein>
<evidence type="ECO:0000313" key="13">
    <source>
        <dbReference type="Proteomes" id="UP000001410"/>
    </source>
</evidence>
<dbReference type="HOGENOM" id="CLU_000445_131_1_6"/>
<gene>
    <name evidence="12" type="primary">ylaB</name>
    <name evidence="12" type="ordered locus">c0575</name>
</gene>
<evidence type="ECO:0000256" key="9">
    <source>
        <dbReference type="ARBA" id="ARBA00034290"/>
    </source>
</evidence>
<evidence type="ECO:0000313" key="12">
    <source>
        <dbReference type="EMBL" id="AAN79053.1"/>
    </source>
</evidence>
<dbReference type="InterPro" id="IPR050706">
    <property type="entry name" value="Cyclic-di-GMP_PDE-like"/>
</dbReference>